<dbReference type="AlphaFoldDB" id="A0A7U0R6A9"/>
<feature type="transmembrane region" description="Helical" evidence="1">
    <location>
        <begin position="12"/>
        <end position="31"/>
    </location>
</feature>
<name>A0A7U0R6A9_9HYME</name>
<keyword evidence="1" id="KW-1133">Transmembrane helix</keyword>
<geneLocation type="mitochondrion" evidence="2"/>
<sequence>MLMNMLDCLVMLATLVFIVLVILMCLIMHLIMEEVHPVTNCMLLLLVSFCYINLIYFYTSKSLISFMILIVFVSGVMVLFSYFISLINKPVMFFSMKFLSLILFFFGLFVYLFNKYVIVDLVFLNDFIHGEFNLPNDLFINIVYSNFNGSIFICMMIFLVLVLFICYMISIMKGSSFRQFKI</sequence>
<feature type="transmembrane region" description="Helical" evidence="1">
    <location>
        <begin position="38"/>
        <end position="58"/>
    </location>
</feature>
<keyword evidence="1" id="KW-0812">Transmembrane</keyword>
<feature type="transmembrane region" description="Helical" evidence="1">
    <location>
        <begin position="138"/>
        <end position="171"/>
    </location>
</feature>
<proteinExistence type="predicted"/>
<reference evidence="2" key="1">
    <citation type="submission" date="2020-11" db="EMBL/GenBank/DDBJ databases">
        <title>First mtgenome sequences from three genera and phylogenetic relationships of the family Apidae based on mtgenome sequences (Hymenoptera: Apoidea).</title>
        <authorList>
            <person name="Wen Z."/>
            <person name="Chen B."/>
        </authorList>
    </citation>
    <scope>NUCLEOTIDE SEQUENCE</scope>
</reference>
<protein>
    <submittedName>
        <fullName evidence="2">NADH dehydrogenase subunit 6</fullName>
    </submittedName>
</protein>
<dbReference type="EMBL" id="MW281320">
    <property type="protein sequence ID" value="QQX28009.1"/>
    <property type="molecule type" value="Genomic_DNA"/>
</dbReference>
<gene>
    <name evidence="2" type="primary">nad6</name>
</gene>
<feature type="transmembrane region" description="Helical" evidence="1">
    <location>
        <begin position="98"/>
        <end position="118"/>
    </location>
</feature>
<keyword evidence="1" id="KW-0472">Membrane</keyword>
<organism evidence="2">
    <name type="scientific">Amegilla calceifera</name>
    <dbReference type="NCBI Taxonomy" id="597987"/>
    <lineage>
        <taxon>Eukaryota</taxon>
        <taxon>Metazoa</taxon>
        <taxon>Ecdysozoa</taxon>
        <taxon>Arthropoda</taxon>
        <taxon>Hexapoda</taxon>
        <taxon>Insecta</taxon>
        <taxon>Pterygota</taxon>
        <taxon>Neoptera</taxon>
        <taxon>Endopterygota</taxon>
        <taxon>Hymenoptera</taxon>
        <taxon>Apocrita</taxon>
        <taxon>Aculeata</taxon>
        <taxon>Apoidea</taxon>
        <taxon>Anthophila</taxon>
        <taxon>Apidae</taxon>
        <taxon>Amegilla</taxon>
    </lineage>
</organism>
<accession>A0A7U0R6A9</accession>
<evidence type="ECO:0000313" key="2">
    <source>
        <dbReference type="EMBL" id="QQX28009.1"/>
    </source>
</evidence>
<keyword evidence="2" id="KW-0496">Mitochondrion</keyword>
<evidence type="ECO:0000256" key="1">
    <source>
        <dbReference type="SAM" id="Phobius"/>
    </source>
</evidence>
<feature type="transmembrane region" description="Helical" evidence="1">
    <location>
        <begin position="64"/>
        <end position="86"/>
    </location>
</feature>